<keyword evidence="5" id="KW-0472">Membrane</keyword>
<sequence length="646" mass="69746">MAIGRLIPATMQRRLRRLIIRLSITQKVMLGFSLLALLLLLGSGVNLLSSERVKQQLQLMTDVATPLVLQTNQLGKVLLNGDRQLKTLPSLEDKQVAIITLDSFAESQRLFNEALAELKQLAGDNQELQSLISPFDSFDDDYFSQGKMLAEQQLTLLAAQAELTELRQGWNQAATELSLAGTDISLLQQSVAAVMSAVDQFDMSRAQQQLDDVKGNVIDALATEVQPSLRQLLGQLTTAKLAALDAKQQRTELVDMTGGTIDYAIAILGAVDQAAHSSVTDSAEHVYQALQTGFWLTLAILAVSLPLALIVSMNIYLAIKRPLKALLRVQAAAVAGDLTEDVRYQSHNEFGLLANSTNALLNHIRQMLQQFQAGALQLTEVAEQTRTRSQQTHQALDEQRQQTLQVNVAMVQLGKAVEEVAQSAALSLESVLAMSSAVNHGREQVDISTQGIETLAESLKEASDSIKAVDSSSREIGGVLDVIQGVADQTNLLSLNAAIEAARAGEHGRGFAVVASEVRALAQQTSESANTIKQIIQQLQQGADATVGLMVHCQSAMAQGLQQSAITAACMNDIQRLIAEVSQNSEQIASAAAQQQTSCEHIGANIGQIADITEESYQGVSAFANSTEQLEQLIWAQQQLVQRFQA</sequence>
<dbReference type="Pfam" id="PF00015">
    <property type="entry name" value="MCPsignal"/>
    <property type="match status" value="1"/>
</dbReference>
<organism evidence="8 9">
    <name type="scientific">Shewanella avicenniae</name>
    <dbReference type="NCBI Taxonomy" id="2814294"/>
    <lineage>
        <taxon>Bacteria</taxon>
        <taxon>Pseudomonadati</taxon>
        <taxon>Pseudomonadota</taxon>
        <taxon>Gammaproteobacteria</taxon>
        <taxon>Alteromonadales</taxon>
        <taxon>Shewanellaceae</taxon>
        <taxon>Shewanella</taxon>
    </lineage>
</organism>
<comment type="similarity">
    <text evidence="3">Belongs to the methyl-accepting chemotaxis (MCP) protein family.</text>
</comment>
<evidence type="ECO:0000256" key="1">
    <source>
        <dbReference type="ARBA" id="ARBA00004370"/>
    </source>
</evidence>
<reference evidence="8 9" key="1">
    <citation type="submission" date="2021-03" db="EMBL/GenBank/DDBJ databases">
        <title>Novel species identification of genus Shewanella.</title>
        <authorList>
            <person name="Liu G."/>
            <person name="Zhang Q."/>
        </authorList>
    </citation>
    <scope>NUCLEOTIDE SEQUENCE [LARGE SCALE GENOMIC DNA]</scope>
    <source>
        <strain evidence="8 9">FJAT-51800</strain>
    </source>
</reference>
<evidence type="ECO:0000256" key="3">
    <source>
        <dbReference type="ARBA" id="ARBA00029447"/>
    </source>
</evidence>
<dbReference type="SUPFAM" id="SSF58104">
    <property type="entry name" value="Methyl-accepting chemotaxis protein (MCP) signaling domain"/>
    <property type="match status" value="1"/>
</dbReference>
<dbReference type="InterPro" id="IPR003660">
    <property type="entry name" value="HAMP_dom"/>
</dbReference>
<proteinExistence type="inferred from homology"/>
<keyword evidence="5" id="KW-0812">Transmembrane</keyword>
<protein>
    <submittedName>
        <fullName evidence="8">Methyl-accepting chemotaxis protein</fullName>
    </submittedName>
</protein>
<evidence type="ECO:0000256" key="4">
    <source>
        <dbReference type="PROSITE-ProRule" id="PRU00284"/>
    </source>
</evidence>
<dbReference type="Proteomes" id="UP000662770">
    <property type="component" value="Chromosome"/>
</dbReference>
<dbReference type="PANTHER" id="PTHR32089">
    <property type="entry name" value="METHYL-ACCEPTING CHEMOTAXIS PROTEIN MCPB"/>
    <property type="match status" value="1"/>
</dbReference>
<evidence type="ECO:0000256" key="5">
    <source>
        <dbReference type="SAM" id="Phobius"/>
    </source>
</evidence>
<dbReference type="EMBL" id="CP071503">
    <property type="protein sequence ID" value="QSX32818.1"/>
    <property type="molecule type" value="Genomic_DNA"/>
</dbReference>
<dbReference type="PROSITE" id="PS50885">
    <property type="entry name" value="HAMP"/>
    <property type="match status" value="1"/>
</dbReference>
<comment type="subcellular location">
    <subcellularLocation>
        <location evidence="1">Membrane</location>
    </subcellularLocation>
</comment>
<gene>
    <name evidence="8" type="ORF">JYB87_13840</name>
</gene>
<dbReference type="Gene3D" id="1.10.287.950">
    <property type="entry name" value="Methyl-accepting chemotaxis protein"/>
    <property type="match status" value="1"/>
</dbReference>
<evidence type="ECO:0000313" key="8">
    <source>
        <dbReference type="EMBL" id="QSX32818.1"/>
    </source>
</evidence>
<dbReference type="CDD" id="cd06225">
    <property type="entry name" value="HAMP"/>
    <property type="match status" value="1"/>
</dbReference>
<evidence type="ECO:0000256" key="2">
    <source>
        <dbReference type="ARBA" id="ARBA00023224"/>
    </source>
</evidence>
<keyword evidence="5" id="KW-1133">Transmembrane helix</keyword>
<feature type="domain" description="Methyl-accepting transducer" evidence="6">
    <location>
        <begin position="374"/>
        <end position="610"/>
    </location>
</feature>
<name>A0ABX7QPM8_9GAMM</name>
<feature type="transmembrane region" description="Helical" evidence="5">
    <location>
        <begin position="294"/>
        <end position="319"/>
    </location>
</feature>
<accession>A0ABX7QPM8</accession>
<dbReference type="PROSITE" id="PS50111">
    <property type="entry name" value="CHEMOTAXIS_TRANSDUC_2"/>
    <property type="match status" value="1"/>
</dbReference>
<evidence type="ECO:0000313" key="9">
    <source>
        <dbReference type="Proteomes" id="UP000662770"/>
    </source>
</evidence>
<evidence type="ECO:0000259" key="7">
    <source>
        <dbReference type="PROSITE" id="PS50885"/>
    </source>
</evidence>
<dbReference type="SMART" id="SM00283">
    <property type="entry name" value="MA"/>
    <property type="match status" value="1"/>
</dbReference>
<feature type="domain" description="HAMP" evidence="7">
    <location>
        <begin position="317"/>
        <end position="369"/>
    </location>
</feature>
<keyword evidence="9" id="KW-1185">Reference proteome</keyword>
<dbReference type="RefSeq" id="WP_207354058.1">
    <property type="nucleotide sequence ID" value="NZ_CP071503.1"/>
</dbReference>
<keyword evidence="2 4" id="KW-0807">Transducer</keyword>
<dbReference type="InterPro" id="IPR004089">
    <property type="entry name" value="MCPsignal_dom"/>
</dbReference>
<evidence type="ECO:0000259" key="6">
    <source>
        <dbReference type="PROSITE" id="PS50111"/>
    </source>
</evidence>
<dbReference type="PANTHER" id="PTHR32089:SF70">
    <property type="entry name" value="ENERGY TAXIS MODULATING METHYL ACCEPTING SENSORY TRANSDUCER"/>
    <property type="match status" value="1"/>
</dbReference>